<evidence type="ECO:0000313" key="4">
    <source>
        <dbReference type="Proteomes" id="UP001266357"/>
    </source>
</evidence>
<feature type="domain" description="BD-FAE-like" evidence="2">
    <location>
        <begin position="70"/>
        <end position="207"/>
    </location>
</feature>
<keyword evidence="4" id="KW-1185">Reference proteome</keyword>
<reference evidence="3 4" key="1">
    <citation type="submission" date="2023-09" db="EMBL/GenBank/DDBJ databases">
        <authorList>
            <person name="Rey-Velasco X."/>
        </authorList>
    </citation>
    <scope>NUCLEOTIDE SEQUENCE [LARGE SCALE GENOMIC DNA]</scope>
    <source>
        <strain evidence="3 4">W431</strain>
    </source>
</reference>
<dbReference type="InterPro" id="IPR049492">
    <property type="entry name" value="BD-FAE-like_dom"/>
</dbReference>
<evidence type="ECO:0000256" key="1">
    <source>
        <dbReference type="ARBA" id="ARBA00022801"/>
    </source>
</evidence>
<dbReference type="PANTHER" id="PTHR48081:SF33">
    <property type="entry name" value="KYNURENINE FORMAMIDASE"/>
    <property type="match status" value="1"/>
</dbReference>
<evidence type="ECO:0000259" key="2">
    <source>
        <dbReference type="Pfam" id="PF20434"/>
    </source>
</evidence>
<accession>A0ABU3A3B8</accession>
<proteinExistence type="predicted"/>
<dbReference type="InterPro" id="IPR029058">
    <property type="entry name" value="AB_hydrolase_fold"/>
</dbReference>
<comment type="caution">
    <text evidence="3">The sequence shown here is derived from an EMBL/GenBank/DDBJ whole genome shotgun (WGS) entry which is preliminary data.</text>
</comment>
<dbReference type="Pfam" id="PF20434">
    <property type="entry name" value="BD-FAE"/>
    <property type="match status" value="1"/>
</dbReference>
<dbReference type="EMBL" id="JAVRIF010000005">
    <property type="protein sequence ID" value="MDT0604052.1"/>
    <property type="molecule type" value="Genomic_DNA"/>
</dbReference>
<dbReference type="PANTHER" id="PTHR48081">
    <property type="entry name" value="AB HYDROLASE SUPERFAMILY PROTEIN C4A8.06C"/>
    <property type="match status" value="1"/>
</dbReference>
<dbReference type="Gene3D" id="3.40.50.1820">
    <property type="entry name" value="alpha/beta hydrolase"/>
    <property type="match status" value="1"/>
</dbReference>
<dbReference type="SUPFAM" id="SSF53474">
    <property type="entry name" value="alpha/beta-Hydrolases"/>
    <property type="match status" value="1"/>
</dbReference>
<dbReference type="Proteomes" id="UP001266357">
    <property type="component" value="Unassembled WGS sequence"/>
</dbReference>
<name>A0ABU3A3B8_9GAMM</name>
<dbReference type="InterPro" id="IPR050300">
    <property type="entry name" value="GDXG_lipolytic_enzyme"/>
</dbReference>
<sequence>MSNIKHNRLRYQELDLNTLEKAYSPSSCIDDIGVYIKQYIDLSDKAKKSAIEQGKLISNIQYGSNPDEVLDLFMPFKAAPQKRKLQVYIHGGYWQELSKDESCFAATNFQNSGYHFAVINYSLAPKASLTEIVEQNRQALIFLYQHADEYGYDKNEIYLSGSSAGGHLAMMMALTDWSKYIETEQNIVKGICAVSGIYDLTPIAQTYINEPLQLTEKEIANYSPLLFDTEKLSVPLREKEIIKHCAFIMAYGDTETSEFKCQTSAMIHHLTGQKIKVTQAEIAQRNHFNVILDLADAESWLSQQIFQQMKRYLN</sequence>
<dbReference type="GO" id="GO:0016787">
    <property type="term" value="F:hydrolase activity"/>
    <property type="evidence" value="ECO:0007669"/>
    <property type="project" value="UniProtKB-KW"/>
</dbReference>
<organism evidence="3 4">
    <name type="scientific">Thalassotalea castellviae</name>
    <dbReference type="NCBI Taxonomy" id="3075612"/>
    <lineage>
        <taxon>Bacteria</taxon>
        <taxon>Pseudomonadati</taxon>
        <taxon>Pseudomonadota</taxon>
        <taxon>Gammaproteobacteria</taxon>
        <taxon>Alteromonadales</taxon>
        <taxon>Colwelliaceae</taxon>
        <taxon>Thalassotalea</taxon>
    </lineage>
</organism>
<evidence type="ECO:0000313" key="3">
    <source>
        <dbReference type="EMBL" id="MDT0604052.1"/>
    </source>
</evidence>
<protein>
    <submittedName>
        <fullName evidence="3">Alpha/beta hydrolase</fullName>
    </submittedName>
</protein>
<keyword evidence="1 3" id="KW-0378">Hydrolase</keyword>
<gene>
    <name evidence="3" type="ORF">RM573_10660</name>
</gene>
<dbReference type="RefSeq" id="WP_311581476.1">
    <property type="nucleotide sequence ID" value="NZ_JAVRIF010000005.1"/>
</dbReference>